<dbReference type="AlphaFoldDB" id="A0A1M7ZS50"/>
<sequence>MTMDFPRQLKRRTLTAIRDHPDGLLEEATEGELTLRTAMAPLREPEFTPKTATHRDELQPRPLDSGAQPSVSDELIPQFAIGRFSANGEPALLLSAHTVSTRHPIRAVVRERIALGYIRCFRAGAGLFTTLAKGHIGGPAEDRLDCFVEPKPIISSSNASAGGVRTAS</sequence>
<protein>
    <submittedName>
        <fullName evidence="2">Uncharacterized protein</fullName>
    </submittedName>
</protein>
<dbReference type="OrthoDB" id="8150723at2"/>
<dbReference type="STRING" id="1123029.SAMN02745172_04343"/>
<evidence type="ECO:0000313" key="3">
    <source>
        <dbReference type="Proteomes" id="UP000186406"/>
    </source>
</evidence>
<dbReference type="EMBL" id="FRXO01000017">
    <property type="protein sequence ID" value="SHO67662.1"/>
    <property type="molecule type" value="Genomic_DNA"/>
</dbReference>
<feature type="compositionally biased region" description="Basic and acidic residues" evidence="1">
    <location>
        <begin position="43"/>
        <end position="59"/>
    </location>
</feature>
<feature type="region of interest" description="Disordered" evidence="1">
    <location>
        <begin position="41"/>
        <end position="70"/>
    </location>
</feature>
<accession>A0A1M7ZS50</accession>
<reference evidence="2 3" key="1">
    <citation type="submission" date="2016-12" db="EMBL/GenBank/DDBJ databases">
        <authorList>
            <person name="Song W.-J."/>
            <person name="Kurnit D.M."/>
        </authorList>
    </citation>
    <scope>NUCLEOTIDE SEQUENCE [LARGE SCALE GENOMIC DNA]</scope>
    <source>
        <strain evidence="2 3">DSM 19599</strain>
    </source>
</reference>
<gene>
    <name evidence="2" type="ORF">SAMN02745172_04343</name>
</gene>
<organism evidence="2 3">
    <name type="scientific">Pseudoxanthobacter soli DSM 19599</name>
    <dbReference type="NCBI Taxonomy" id="1123029"/>
    <lineage>
        <taxon>Bacteria</taxon>
        <taxon>Pseudomonadati</taxon>
        <taxon>Pseudomonadota</taxon>
        <taxon>Alphaproteobacteria</taxon>
        <taxon>Hyphomicrobiales</taxon>
        <taxon>Segnochrobactraceae</taxon>
        <taxon>Pseudoxanthobacter</taxon>
    </lineage>
</organism>
<evidence type="ECO:0000256" key="1">
    <source>
        <dbReference type="SAM" id="MobiDB-lite"/>
    </source>
</evidence>
<proteinExistence type="predicted"/>
<name>A0A1M7ZS50_9HYPH</name>
<evidence type="ECO:0000313" key="2">
    <source>
        <dbReference type="EMBL" id="SHO67662.1"/>
    </source>
</evidence>
<keyword evidence="3" id="KW-1185">Reference proteome</keyword>
<dbReference type="RefSeq" id="WP_073632718.1">
    <property type="nucleotide sequence ID" value="NZ_FRXO01000017.1"/>
</dbReference>
<dbReference type="Proteomes" id="UP000186406">
    <property type="component" value="Unassembled WGS sequence"/>
</dbReference>